<dbReference type="PANTHER" id="PTHR41521:SF4">
    <property type="entry name" value="BLR0684 PROTEIN"/>
    <property type="match status" value="1"/>
</dbReference>
<evidence type="ECO:0000313" key="2">
    <source>
        <dbReference type="EMBL" id="BAC50637.1"/>
    </source>
</evidence>
<dbReference type="Gene3D" id="3.30.70.100">
    <property type="match status" value="1"/>
</dbReference>
<organism evidence="2 3">
    <name type="scientific">Bradyrhizobium diazoefficiens (strain JCM 10833 / BCRC 13528 / IAM 13628 / NBRC 14792 / USDA 110)</name>
    <dbReference type="NCBI Taxonomy" id="224911"/>
    <lineage>
        <taxon>Bacteria</taxon>
        <taxon>Pseudomonadati</taxon>
        <taxon>Pseudomonadota</taxon>
        <taxon>Alphaproteobacteria</taxon>
        <taxon>Hyphomicrobiales</taxon>
        <taxon>Nitrobacteraceae</taxon>
        <taxon>Bradyrhizobium</taxon>
    </lineage>
</organism>
<dbReference type="EnsemblBacteria" id="BAC50637">
    <property type="protein sequence ID" value="BAC50637"/>
    <property type="gene ID" value="BAC50637"/>
</dbReference>
<dbReference type="Proteomes" id="UP000002526">
    <property type="component" value="Chromosome"/>
</dbReference>
<dbReference type="HOGENOM" id="CLU_145407_1_2_5"/>
<proteinExistence type="predicted"/>
<evidence type="ECO:0000313" key="3">
    <source>
        <dbReference type="Proteomes" id="UP000002526"/>
    </source>
</evidence>
<dbReference type="InterPro" id="IPR010753">
    <property type="entry name" value="DUF1330"/>
</dbReference>
<evidence type="ECO:0000259" key="1">
    <source>
        <dbReference type="Pfam" id="PF07045"/>
    </source>
</evidence>
<gene>
    <name evidence="2" type="ordered locus">bll5372</name>
</gene>
<dbReference type="EMBL" id="BA000040">
    <property type="protein sequence ID" value="BAC50637.1"/>
    <property type="molecule type" value="Genomic_DNA"/>
</dbReference>
<dbReference type="SUPFAM" id="SSF54909">
    <property type="entry name" value="Dimeric alpha+beta barrel"/>
    <property type="match status" value="1"/>
</dbReference>
<keyword evidence="3" id="KW-1185">Reference proteome</keyword>
<protein>
    <submittedName>
        <fullName evidence="2">Bll5372 protein</fullName>
    </submittedName>
</protein>
<feature type="domain" description="DUF1330" evidence="1">
    <location>
        <begin position="14"/>
        <end position="107"/>
    </location>
</feature>
<dbReference type="PANTHER" id="PTHR41521">
    <property type="match status" value="1"/>
</dbReference>
<dbReference type="KEGG" id="bja:bll5372"/>
<dbReference type="AlphaFoldDB" id="Q89JB1"/>
<reference evidence="3" key="1">
    <citation type="journal article" date="2002" name="DNA Res.">
        <title>Complete genomic sequence of nitrogen-fixing symbiotic bacterium Bradyrhizobium japonicum USDA110.</title>
        <authorList>
            <person name="Kaneko T."/>
            <person name="Nakamura Y."/>
            <person name="Sato S."/>
            <person name="Minamisawa K."/>
            <person name="Uchiumi T."/>
            <person name="Sasamoto S."/>
            <person name="Watanabe A."/>
            <person name="Idesawa K."/>
            <person name="Iriguchi M."/>
            <person name="Kawashima K."/>
            <person name="Kohara M."/>
            <person name="Matsumoto M."/>
            <person name="Shimpo S."/>
            <person name="Tsuruoka H."/>
            <person name="Wada T."/>
            <person name="Yamada M."/>
            <person name="Tabata S."/>
        </authorList>
    </citation>
    <scope>NUCLEOTIDE SEQUENCE [LARGE SCALE GENOMIC DNA]</scope>
    <source>
        <strain evidence="3">JCM 10833 / BCRC 13528 / IAM 13628 / NBRC 14792 / USDA 110</strain>
    </source>
</reference>
<dbReference type="OrthoDB" id="9806380at2"/>
<sequence>MVSSTRLPEAAHVPAYVISEVEVRDQAMMEAYRALAAQTIAQYGGRYLARGGAADVVEGGPPPKTIIIVEFPTMARAREWYASVEYAEALKLRQTALERRLMFVEGIAPGAQLP</sequence>
<dbReference type="eggNOG" id="COG5470">
    <property type="taxonomic scope" value="Bacteria"/>
</dbReference>
<name>Q89JB1_BRADU</name>
<dbReference type="PATRIC" id="fig|224911.5.peg.5458"/>
<dbReference type="Pfam" id="PF07045">
    <property type="entry name" value="DUF1330"/>
    <property type="match status" value="1"/>
</dbReference>
<dbReference type="InParanoid" id="Q89JB1"/>
<accession>Q89JB1</accession>
<dbReference type="InterPro" id="IPR011008">
    <property type="entry name" value="Dimeric_a/b-barrel"/>
</dbReference>
<dbReference type="STRING" id="224911.AAV28_24270"/>